<dbReference type="PANTHER" id="PTHR21974">
    <property type="entry name" value="RE15880P"/>
    <property type="match status" value="1"/>
</dbReference>
<sequence length="573" mass="62977">MPISQDKIREHTSLLNTLNSLDYVPAASEDNLARLQVIDREIDSRQREVETLEKKTKSEYKDLNRAKSTTRQWLLRIRQGEGAVSQRLEKEQKEYSEAFRAERDARDELAMLMGEKSERERARSELAKKASQITELKSKIEELYEGLFAGPTPGKITEFGYSSEALISFAVRIDYPEEERAESHLKAIETQYHRTQTYLNKYSTAITLLMKAEKTIRTCTNKLNEARAATMKLTREDTIANMSEQLVQCSSLLSGRLTASMAQNLIRQADEACGGSASAVVGALDMIPNIPRTTEWDGEEFVTALDEEFPAKLEESLKKLAGARTRLQGEIDKTSTRINEYQSSVRQLSAKLQNSRKELAETRFRIMMSLTNPATLEAQPHSTPRNAHEVGDSDLPMYFESTNAISGKPAIDPSGNISVGIPSYEESQAQASPVGGFRVSLPNGNVGQGPTPAYIPPGPAPGPGGIGGFRATAQHNLSSAPSLNLRIPTERWSPMPSPQVSPSPKSPIVSLPSSMLSQPGPSVPRPISWSLNPYASAMIRRASLDSEVPSSPGGWANSNNPFKASGESRTNGH</sequence>
<evidence type="ECO:0000313" key="3">
    <source>
        <dbReference type="EMBL" id="CAE6460508.1"/>
    </source>
</evidence>
<feature type="region of interest" description="Disordered" evidence="2">
    <location>
        <begin position="490"/>
        <end position="522"/>
    </location>
</feature>
<feature type="coiled-coil region" evidence="1">
    <location>
        <begin position="88"/>
        <end position="139"/>
    </location>
</feature>
<evidence type="ECO:0000256" key="1">
    <source>
        <dbReference type="SAM" id="Coils"/>
    </source>
</evidence>
<dbReference type="PANTHER" id="PTHR21974:SF2">
    <property type="entry name" value="RE15880P"/>
    <property type="match status" value="1"/>
</dbReference>
<dbReference type="EMBL" id="CAJMWX010001051">
    <property type="protein sequence ID" value="CAE6460508.1"/>
    <property type="molecule type" value="Genomic_DNA"/>
</dbReference>
<feature type="compositionally biased region" description="Pro residues" evidence="2">
    <location>
        <begin position="495"/>
        <end position="505"/>
    </location>
</feature>
<name>A0A8H3BL26_9AGAM</name>
<dbReference type="AlphaFoldDB" id="A0A8H3BL26"/>
<feature type="compositionally biased region" description="Polar residues" evidence="2">
    <location>
        <begin position="556"/>
        <end position="573"/>
    </location>
</feature>
<organism evidence="3 4">
    <name type="scientific">Rhizoctonia solani</name>
    <dbReference type="NCBI Taxonomy" id="456999"/>
    <lineage>
        <taxon>Eukaryota</taxon>
        <taxon>Fungi</taxon>
        <taxon>Dikarya</taxon>
        <taxon>Basidiomycota</taxon>
        <taxon>Agaricomycotina</taxon>
        <taxon>Agaricomycetes</taxon>
        <taxon>Cantharellales</taxon>
        <taxon>Ceratobasidiaceae</taxon>
        <taxon>Rhizoctonia</taxon>
    </lineage>
</organism>
<evidence type="ECO:0000256" key="2">
    <source>
        <dbReference type="SAM" id="MobiDB-lite"/>
    </source>
</evidence>
<feature type="region of interest" description="Disordered" evidence="2">
    <location>
        <begin position="545"/>
        <end position="573"/>
    </location>
</feature>
<comment type="caution">
    <text evidence="3">The sequence shown here is derived from an EMBL/GenBank/DDBJ whole genome shotgun (WGS) entry which is preliminary data.</text>
</comment>
<accession>A0A8H3BL26</accession>
<reference evidence="3" key="1">
    <citation type="submission" date="2021-01" db="EMBL/GenBank/DDBJ databases">
        <authorList>
            <person name="Kaushik A."/>
        </authorList>
    </citation>
    <scope>NUCLEOTIDE SEQUENCE</scope>
    <source>
        <strain evidence="3">AG4-R118</strain>
    </source>
</reference>
<protein>
    <submittedName>
        <fullName evidence="3">Uncharacterized protein</fullName>
    </submittedName>
</protein>
<keyword evidence="1" id="KW-0175">Coiled coil</keyword>
<evidence type="ECO:0000313" key="4">
    <source>
        <dbReference type="Proteomes" id="UP000663888"/>
    </source>
</evidence>
<dbReference type="Proteomes" id="UP000663888">
    <property type="component" value="Unassembled WGS sequence"/>
</dbReference>
<feature type="coiled-coil region" evidence="1">
    <location>
        <begin position="331"/>
        <end position="365"/>
    </location>
</feature>
<gene>
    <name evidence="3" type="ORF">RDB_LOCUS87028</name>
</gene>
<proteinExistence type="predicted"/>